<sequence length="197" mass="21397">MREHRFAPAADLRGMTASPLQGLNELLDPWRHPGFGPERFVPGFDPRSGGDRSTVLVLMESPGPATIAQGTTAISSEDNPGPTATAFRAARIESGLAREQYLRWNVVPWALRRSPTVSDLEEARPALGQLLDVMTEIRAIVTFGTPALTGVMRHFTLNNDARIVPVLAAPHPSPANATRYTEKHLRAVIALRHAAAL</sequence>
<organism evidence="2 3">
    <name type="scientific">Frondihabitans cladoniiphilus</name>
    <dbReference type="NCBI Taxonomy" id="715785"/>
    <lineage>
        <taxon>Bacteria</taxon>
        <taxon>Bacillati</taxon>
        <taxon>Actinomycetota</taxon>
        <taxon>Actinomycetes</taxon>
        <taxon>Micrococcales</taxon>
        <taxon>Microbacteriaceae</taxon>
        <taxon>Frondihabitans</taxon>
    </lineage>
</organism>
<dbReference type="Gene3D" id="3.40.470.10">
    <property type="entry name" value="Uracil-DNA glycosylase-like domain"/>
    <property type="match status" value="1"/>
</dbReference>
<comment type="caution">
    <text evidence="2">The sequence shown here is derived from an EMBL/GenBank/DDBJ whole genome shotgun (WGS) entry which is preliminary data.</text>
</comment>
<proteinExistence type="predicted"/>
<gene>
    <name evidence="2" type="ORF">GCM10025780_05370</name>
</gene>
<accession>A0ABP8VLM9</accession>
<protein>
    <submittedName>
        <fullName evidence="2">Uracil-DNA glycosylase</fullName>
    </submittedName>
</protein>
<dbReference type="InterPro" id="IPR005122">
    <property type="entry name" value="Uracil-DNA_glycosylase-like"/>
</dbReference>
<dbReference type="EMBL" id="BAABLM010000001">
    <property type="protein sequence ID" value="GAA4666551.1"/>
    <property type="molecule type" value="Genomic_DNA"/>
</dbReference>
<evidence type="ECO:0000313" key="2">
    <source>
        <dbReference type="EMBL" id="GAA4666551.1"/>
    </source>
</evidence>
<dbReference type="Proteomes" id="UP001501295">
    <property type="component" value="Unassembled WGS sequence"/>
</dbReference>
<dbReference type="InterPro" id="IPR036895">
    <property type="entry name" value="Uracil-DNA_glycosylase-like_sf"/>
</dbReference>
<dbReference type="Pfam" id="PF03167">
    <property type="entry name" value="UDG"/>
    <property type="match status" value="1"/>
</dbReference>
<keyword evidence="3" id="KW-1185">Reference proteome</keyword>
<name>A0ABP8VLM9_9MICO</name>
<evidence type="ECO:0000313" key="3">
    <source>
        <dbReference type="Proteomes" id="UP001501295"/>
    </source>
</evidence>
<evidence type="ECO:0000259" key="1">
    <source>
        <dbReference type="Pfam" id="PF03167"/>
    </source>
</evidence>
<dbReference type="SUPFAM" id="SSF52141">
    <property type="entry name" value="Uracil-DNA glycosylase-like"/>
    <property type="match status" value="1"/>
</dbReference>
<feature type="domain" description="Uracil-DNA glycosylase-like" evidence="1">
    <location>
        <begin position="88"/>
        <end position="186"/>
    </location>
</feature>
<reference evidence="3" key="1">
    <citation type="journal article" date="2019" name="Int. J. Syst. Evol. Microbiol.">
        <title>The Global Catalogue of Microorganisms (GCM) 10K type strain sequencing project: providing services to taxonomists for standard genome sequencing and annotation.</title>
        <authorList>
            <consortium name="The Broad Institute Genomics Platform"/>
            <consortium name="The Broad Institute Genome Sequencing Center for Infectious Disease"/>
            <person name="Wu L."/>
            <person name="Ma J."/>
        </authorList>
    </citation>
    <scope>NUCLEOTIDE SEQUENCE [LARGE SCALE GENOMIC DNA]</scope>
    <source>
        <strain evidence="3">JCM 18956</strain>
    </source>
</reference>